<sequence>MRQDLNLEQQEEDYQEARENEIRKIAESRNISIEEATQIWEDLHSSMNQ</sequence>
<protein>
    <submittedName>
        <fullName evidence="1">Uncharacterized protein</fullName>
    </submittedName>
</protein>
<name>A0AAU7SY28_9GAMM</name>
<organism evidence="1">
    <name type="scientific">Acinetobacter sp. A1-4-2</name>
    <dbReference type="NCBI Taxonomy" id="3156489"/>
    <lineage>
        <taxon>Bacteria</taxon>
        <taxon>Pseudomonadati</taxon>
        <taxon>Pseudomonadota</taxon>
        <taxon>Gammaproteobacteria</taxon>
        <taxon>Moraxellales</taxon>
        <taxon>Moraxellaceae</taxon>
        <taxon>Acinetobacter</taxon>
    </lineage>
</organism>
<accession>A0AAU7SY28</accession>
<dbReference type="AlphaFoldDB" id="A0AAU7SY28"/>
<proteinExistence type="predicted"/>
<dbReference type="RefSeq" id="WP_349928676.1">
    <property type="nucleotide sequence ID" value="NZ_CP157981.1"/>
</dbReference>
<dbReference type="EMBL" id="CP157981">
    <property type="protein sequence ID" value="XBU16073.1"/>
    <property type="molecule type" value="Genomic_DNA"/>
</dbReference>
<reference evidence="1" key="1">
    <citation type="submission" date="2024-06" db="EMBL/GenBank/DDBJ databases">
        <authorList>
            <person name="Song Z."/>
        </authorList>
    </citation>
    <scope>NUCLEOTIDE SEQUENCE</scope>
    <source>
        <strain evidence="1">A1-4-2</strain>
    </source>
</reference>
<evidence type="ECO:0000313" key="1">
    <source>
        <dbReference type="EMBL" id="XBU16073.1"/>
    </source>
</evidence>
<gene>
    <name evidence="1" type="ORF">ABJ384_02435</name>
</gene>